<dbReference type="FunFam" id="1.25.10.10:FF:000593">
    <property type="entry name" value="U-box domain-containing protein 4"/>
    <property type="match status" value="1"/>
</dbReference>
<dbReference type="Proteomes" id="UP000594261">
    <property type="component" value="Chromosome 2"/>
</dbReference>
<dbReference type="EnsemblPlants" id="QL02p074394:mrna">
    <property type="protein sequence ID" value="QL02p074394:mrna"/>
    <property type="gene ID" value="QL02p074394"/>
</dbReference>
<dbReference type="InterPro" id="IPR016024">
    <property type="entry name" value="ARM-type_fold"/>
</dbReference>
<dbReference type="PROSITE" id="PS50176">
    <property type="entry name" value="ARM_REPEAT"/>
    <property type="match status" value="2"/>
</dbReference>
<feature type="repeat" description="ARM" evidence="2">
    <location>
        <begin position="81"/>
        <end position="123"/>
    </location>
</feature>
<keyword evidence="5" id="KW-1185">Reference proteome</keyword>
<dbReference type="KEGG" id="qlo:115970512"/>
<keyword evidence="1" id="KW-0677">Repeat</keyword>
<dbReference type="GeneID" id="115970512"/>
<sequence>MEEVVVQNLFNGAREAMIEAARELSKLSSKQRHNLAERGVISPLIMMLHSQDYEAIEAALFALVYLTFGSERNKIRIVKSGAIPVLLSLLQCQNEALIELTLAAMFILSSCTANKLAIASSGTIQHLIQFLNEGVNNMNSISMKAKLDAIATLHNLSTCDQIIPSIAPSGLLSSILQLIYNSEKSLELVEKIMGLLQHIVSSSESALCEIASTHGVICAMVETMEDGSPQCKEHAVGILLLICQSNKERYRGLILREGVMPGLLQLSVHGTWRAKDMARELLLLLRDCSSYSLRNEQPKVELIEAIMQEIDARENMDMTTLIEMMEKWNNGKYKKNRKVGVRKRFLL</sequence>
<reference evidence="5" key="1">
    <citation type="journal article" date="2016" name="G3 (Bethesda)">
        <title>First Draft Assembly and Annotation of the Genome of a California Endemic Oak Quercus lobata Nee (Fagaceae).</title>
        <authorList>
            <person name="Sork V.L."/>
            <person name="Fitz-Gibbon S.T."/>
            <person name="Puiu D."/>
            <person name="Crepeau M."/>
            <person name="Gugger P.F."/>
            <person name="Sherman R."/>
            <person name="Stevens K."/>
            <person name="Langley C.H."/>
            <person name="Pellegrini M."/>
            <person name="Salzberg S.L."/>
        </authorList>
    </citation>
    <scope>NUCLEOTIDE SEQUENCE [LARGE SCALE GENOMIC DNA]</scope>
    <source>
        <strain evidence="5">cv. SW786</strain>
    </source>
</reference>
<dbReference type="AlphaFoldDB" id="A0A7N2KYP3"/>
<feature type="domain" description="U-box" evidence="3">
    <location>
        <begin position="120"/>
        <end position="290"/>
    </location>
</feature>
<reference evidence="4" key="2">
    <citation type="submission" date="2021-01" db="UniProtKB">
        <authorList>
            <consortium name="EnsemblPlants"/>
        </authorList>
    </citation>
    <scope>IDENTIFICATION</scope>
</reference>
<dbReference type="SUPFAM" id="SSF48371">
    <property type="entry name" value="ARM repeat"/>
    <property type="match status" value="1"/>
</dbReference>
<dbReference type="FunFam" id="1.25.10.10:FF:000952">
    <property type="entry name" value="U-box domain-containing protein 4"/>
    <property type="match status" value="1"/>
</dbReference>
<proteinExistence type="predicted"/>
<dbReference type="Gene3D" id="1.25.10.10">
    <property type="entry name" value="Leucine-rich Repeat Variant"/>
    <property type="match status" value="1"/>
</dbReference>
<gene>
    <name evidence="4" type="primary">LOC115970512</name>
</gene>
<dbReference type="SMART" id="SM00185">
    <property type="entry name" value="ARM"/>
    <property type="match status" value="5"/>
</dbReference>
<dbReference type="Pfam" id="PF25598">
    <property type="entry name" value="ARM_PUB"/>
    <property type="match status" value="1"/>
</dbReference>
<feature type="repeat" description="ARM" evidence="2">
    <location>
        <begin position="170"/>
        <end position="205"/>
    </location>
</feature>
<organism evidence="4 5">
    <name type="scientific">Quercus lobata</name>
    <name type="common">Valley oak</name>
    <dbReference type="NCBI Taxonomy" id="97700"/>
    <lineage>
        <taxon>Eukaryota</taxon>
        <taxon>Viridiplantae</taxon>
        <taxon>Streptophyta</taxon>
        <taxon>Embryophyta</taxon>
        <taxon>Tracheophyta</taxon>
        <taxon>Spermatophyta</taxon>
        <taxon>Magnoliopsida</taxon>
        <taxon>eudicotyledons</taxon>
        <taxon>Gunneridae</taxon>
        <taxon>Pentapetalae</taxon>
        <taxon>rosids</taxon>
        <taxon>fabids</taxon>
        <taxon>Fagales</taxon>
        <taxon>Fagaceae</taxon>
        <taxon>Quercus</taxon>
    </lineage>
</organism>
<evidence type="ECO:0000313" key="5">
    <source>
        <dbReference type="Proteomes" id="UP000594261"/>
    </source>
</evidence>
<dbReference type="OMA" id="NTEMQIQ"/>
<dbReference type="OrthoDB" id="3245100at2759"/>
<dbReference type="InterPro" id="IPR011989">
    <property type="entry name" value="ARM-like"/>
</dbReference>
<dbReference type="InterPro" id="IPR000225">
    <property type="entry name" value="Armadillo"/>
</dbReference>
<evidence type="ECO:0000313" key="4">
    <source>
        <dbReference type="EnsemblPlants" id="QL02p074394:mrna"/>
    </source>
</evidence>
<dbReference type="InParanoid" id="A0A7N2KYP3"/>
<evidence type="ECO:0000256" key="2">
    <source>
        <dbReference type="PROSITE-ProRule" id="PRU00259"/>
    </source>
</evidence>
<dbReference type="RefSeq" id="XP_030946002.1">
    <property type="nucleotide sequence ID" value="XM_031090142.1"/>
</dbReference>
<dbReference type="Gramene" id="QL02p074394:mrna">
    <property type="protein sequence ID" value="QL02p074394:mrna"/>
    <property type="gene ID" value="QL02p074394"/>
</dbReference>
<dbReference type="InterPro" id="IPR058678">
    <property type="entry name" value="ARM_PUB"/>
</dbReference>
<dbReference type="Pfam" id="PF00514">
    <property type="entry name" value="Arm"/>
    <property type="match status" value="1"/>
</dbReference>
<name>A0A7N2KYP3_QUELO</name>
<evidence type="ECO:0000256" key="1">
    <source>
        <dbReference type="ARBA" id="ARBA00022737"/>
    </source>
</evidence>
<evidence type="ECO:0000259" key="3">
    <source>
        <dbReference type="Pfam" id="PF25598"/>
    </source>
</evidence>
<dbReference type="FunCoup" id="A0A7N2KYP3">
    <property type="interactions" value="47"/>
</dbReference>
<protein>
    <recommendedName>
        <fullName evidence="3">U-box domain-containing protein</fullName>
    </recommendedName>
</protein>
<dbReference type="PANTHER" id="PTHR46700:SF1">
    <property type="entry name" value="ARM REPEAT SUPERFAMILY PROTEIN"/>
    <property type="match status" value="1"/>
</dbReference>
<accession>A0A7N2KYP3</accession>
<dbReference type="PANTHER" id="PTHR46700">
    <property type="entry name" value="ARM REPEAT SUPERFAMILY PROTEIN"/>
    <property type="match status" value="1"/>
</dbReference>